<dbReference type="InterPro" id="IPR036864">
    <property type="entry name" value="Zn2-C6_fun-type_DNA-bd_sf"/>
</dbReference>
<evidence type="ECO:0000259" key="8">
    <source>
        <dbReference type="PROSITE" id="PS50048"/>
    </source>
</evidence>
<keyword evidence="10" id="KW-1185">Reference proteome</keyword>
<evidence type="ECO:0000256" key="1">
    <source>
        <dbReference type="ARBA" id="ARBA00004123"/>
    </source>
</evidence>
<name>A0AAN6UZL5_9PEZI</name>
<gene>
    <name evidence="9" type="ORF">C8A04DRAFT_31020</name>
</gene>
<evidence type="ECO:0000313" key="10">
    <source>
        <dbReference type="Proteomes" id="UP001302676"/>
    </source>
</evidence>
<dbReference type="SMART" id="SM00066">
    <property type="entry name" value="GAL4"/>
    <property type="match status" value="1"/>
</dbReference>
<proteinExistence type="predicted"/>
<dbReference type="PANTHER" id="PTHR40626:SF1">
    <property type="entry name" value="TRANSCRIPTION FACTOR WITH C2H2 AND ZN(2)-CYS(6) DNA BINDING DOMAIN (EUROFUNG)"/>
    <property type="match status" value="1"/>
</dbReference>
<dbReference type="EMBL" id="MU853612">
    <property type="protein sequence ID" value="KAK4141390.1"/>
    <property type="molecule type" value="Genomic_DNA"/>
</dbReference>
<dbReference type="GeneID" id="87818221"/>
<comment type="caution">
    <text evidence="9">The sequence shown here is derived from an EMBL/GenBank/DDBJ whole genome shotgun (WGS) entry which is preliminary data.</text>
</comment>
<keyword evidence="4" id="KW-0863">Zinc-finger</keyword>
<dbReference type="CDD" id="cd12148">
    <property type="entry name" value="fungal_TF_MHR"/>
    <property type="match status" value="1"/>
</dbReference>
<dbReference type="RefSeq" id="XP_062634761.1">
    <property type="nucleotide sequence ID" value="XM_062781608.1"/>
</dbReference>
<accession>A0AAN6UZL5</accession>
<dbReference type="InterPro" id="IPR007219">
    <property type="entry name" value="XnlR_reg_dom"/>
</dbReference>
<comment type="subcellular location">
    <subcellularLocation>
        <location evidence="1">Nucleus</location>
    </subcellularLocation>
</comment>
<dbReference type="AlphaFoldDB" id="A0AAN6UZL5"/>
<evidence type="ECO:0000256" key="3">
    <source>
        <dbReference type="ARBA" id="ARBA00022737"/>
    </source>
</evidence>
<keyword evidence="2" id="KW-0479">Metal-binding</keyword>
<feature type="compositionally biased region" description="Polar residues" evidence="7">
    <location>
        <begin position="86"/>
        <end position="97"/>
    </location>
</feature>
<reference evidence="9" key="1">
    <citation type="journal article" date="2023" name="Mol. Phylogenet. Evol.">
        <title>Genome-scale phylogeny and comparative genomics of the fungal order Sordariales.</title>
        <authorList>
            <person name="Hensen N."/>
            <person name="Bonometti L."/>
            <person name="Westerberg I."/>
            <person name="Brannstrom I.O."/>
            <person name="Guillou S."/>
            <person name="Cros-Aarteil S."/>
            <person name="Calhoun S."/>
            <person name="Haridas S."/>
            <person name="Kuo A."/>
            <person name="Mondo S."/>
            <person name="Pangilinan J."/>
            <person name="Riley R."/>
            <person name="LaButti K."/>
            <person name="Andreopoulos B."/>
            <person name="Lipzen A."/>
            <person name="Chen C."/>
            <person name="Yan M."/>
            <person name="Daum C."/>
            <person name="Ng V."/>
            <person name="Clum A."/>
            <person name="Steindorff A."/>
            <person name="Ohm R.A."/>
            <person name="Martin F."/>
            <person name="Silar P."/>
            <person name="Natvig D.O."/>
            <person name="Lalanne C."/>
            <person name="Gautier V."/>
            <person name="Ament-Velasquez S.L."/>
            <person name="Kruys A."/>
            <person name="Hutchinson M.I."/>
            <person name="Powell A.J."/>
            <person name="Barry K."/>
            <person name="Miller A.N."/>
            <person name="Grigoriev I.V."/>
            <person name="Debuchy R."/>
            <person name="Gladieux P."/>
            <person name="Hiltunen Thoren M."/>
            <person name="Johannesson H."/>
        </authorList>
    </citation>
    <scope>NUCLEOTIDE SEQUENCE</scope>
    <source>
        <strain evidence="9">CBS 141.50</strain>
    </source>
</reference>
<dbReference type="PANTHER" id="PTHR40626">
    <property type="entry name" value="MIP31509P"/>
    <property type="match status" value="1"/>
</dbReference>
<dbReference type="GO" id="GO:0005634">
    <property type="term" value="C:nucleus"/>
    <property type="evidence" value="ECO:0007669"/>
    <property type="project" value="UniProtKB-SubCell"/>
</dbReference>
<feature type="region of interest" description="Disordered" evidence="7">
    <location>
        <begin position="143"/>
        <end position="167"/>
    </location>
</feature>
<dbReference type="GO" id="GO:0000785">
    <property type="term" value="C:chromatin"/>
    <property type="evidence" value="ECO:0007669"/>
    <property type="project" value="TreeGrafter"/>
</dbReference>
<feature type="compositionally biased region" description="Acidic residues" evidence="7">
    <location>
        <begin position="146"/>
        <end position="155"/>
    </location>
</feature>
<dbReference type="GO" id="GO:0000978">
    <property type="term" value="F:RNA polymerase II cis-regulatory region sequence-specific DNA binding"/>
    <property type="evidence" value="ECO:0007669"/>
    <property type="project" value="InterPro"/>
</dbReference>
<feature type="region of interest" description="Disordered" evidence="7">
    <location>
        <begin position="333"/>
        <end position="358"/>
    </location>
</feature>
<feature type="compositionally biased region" description="Low complexity" evidence="7">
    <location>
        <begin position="100"/>
        <end position="113"/>
    </location>
</feature>
<keyword evidence="3" id="KW-0677">Repeat</keyword>
<feature type="compositionally biased region" description="Basic and acidic residues" evidence="7">
    <location>
        <begin position="341"/>
        <end position="358"/>
    </location>
</feature>
<dbReference type="Gene3D" id="4.10.240.10">
    <property type="entry name" value="Zn(2)-C6 fungal-type DNA-binding domain"/>
    <property type="match status" value="1"/>
</dbReference>
<dbReference type="Pfam" id="PF00172">
    <property type="entry name" value="Zn_clus"/>
    <property type="match status" value="1"/>
</dbReference>
<evidence type="ECO:0000256" key="2">
    <source>
        <dbReference type="ARBA" id="ARBA00022723"/>
    </source>
</evidence>
<sequence length="654" mass="73219">MFFFYFPRIPPNTRRDVWRKHYASCPQNNNHDEPPPARRGKQAKACDACFRSKLACGGNAPCGRCSSRGAACTYTRLQHELHDKTPSLSPDTASVIGSQAPALSSPSSPSSPLTKEAAAKTPISFLLSLTNPKAESLLDVFFTEPQPDDDNDDPSTELQPELLNPTDQYSQPFTAADTMFLPWLLDHDLFPEPSVIPSEDTLGQLPNTPEEEIDPPLKPLLTSIQSTYNHPRLPSPSQIFTTPNRILFIRSYFQHTHPHMPLIHRGSLDAEEGGSTPVLVLAVALAGALYAPPRDCVIAGRAWYKAVEEWVFERLGGLVEDFRWSSVSMGSSIPGMGKGGRNLEGKRTGKEDDDSKAQRALEKETYETLQAAILITGAQFLMNNPAFRSKHWTMRRPMLVEAVRKLGLMGARHTQDVNEHRELDWERWVWEETRVRLATWTFLGDWQQAGVFHVPGCSAIYEMTGDMPSLPALWDAKLADEFHRAVIHIRTQQPGCWKRTASLRTCMDALLGENWKGVGGFPLKGLSLLDLHILISTLHTQIATAHHSLLLPLPSIIPLLRRATLRWQVLWETTLGPLTADEVRASGFVRHGGEYCWLARGLLSRAERYVRGSEKGKVRGMVGEGYFERLGHETPRELHEMLRGLRGEGNLTRE</sequence>
<dbReference type="GO" id="GO:0006351">
    <property type="term" value="P:DNA-templated transcription"/>
    <property type="evidence" value="ECO:0007669"/>
    <property type="project" value="InterPro"/>
</dbReference>
<evidence type="ECO:0000256" key="4">
    <source>
        <dbReference type="ARBA" id="ARBA00022771"/>
    </source>
</evidence>
<evidence type="ECO:0000313" key="9">
    <source>
        <dbReference type="EMBL" id="KAK4141390.1"/>
    </source>
</evidence>
<reference evidence="9" key="2">
    <citation type="submission" date="2023-05" db="EMBL/GenBank/DDBJ databases">
        <authorList>
            <consortium name="Lawrence Berkeley National Laboratory"/>
            <person name="Steindorff A."/>
            <person name="Hensen N."/>
            <person name="Bonometti L."/>
            <person name="Westerberg I."/>
            <person name="Brannstrom I.O."/>
            <person name="Guillou S."/>
            <person name="Cros-Aarteil S."/>
            <person name="Calhoun S."/>
            <person name="Haridas S."/>
            <person name="Kuo A."/>
            <person name="Mondo S."/>
            <person name="Pangilinan J."/>
            <person name="Riley R."/>
            <person name="Labutti K."/>
            <person name="Andreopoulos B."/>
            <person name="Lipzen A."/>
            <person name="Chen C."/>
            <person name="Yanf M."/>
            <person name="Daum C."/>
            <person name="Ng V."/>
            <person name="Clum A."/>
            <person name="Ohm R."/>
            <person name="Martin F."/>
            <person name="Silar P."/>
            <person name="Natvig D."/>
            <person name="Lalanne C."/>
            <person name="Gautier V."/>
            <person name="Ament-Velasquez S.L."/>
            <person name="Kruys A."/>
            <person name="Hutchinson M.I."/>
            <person name="Powell A.J."/>
            <person name="Barry K."/>
            <person name="Miller A.N."/>
            <person name="Grigoriev I.V."/>
            <person name="Debuchy R."/>
            <person name="Gladieux P."/>
            <person name="Thoren M.H."/>
            <person name="Johannesson H."/>
        </authorList>
    </citation>
    <scope>NUCLEOTIDE SEQUENCE</scope>
    <source>
        <strain evidence="9">CBS 141.50</strain>
    </source>
</reference>
<dbReference type="GO" id="GO:0008270">
    <property type="term" value="F:zinc ion binding"/>
    <property type="evidence" value="ECO:0007669"/>
    <property type="project" value="UniProtKB-KW"/>
</dbReference>
<dbReference type="CDD" id="cd00067">
    <property type="entry name" value="GAL4"/>
    <property type="match status" value="1"/>
</dbReference>
<keyword evidence="5" id="KW-0862">Zinc</keyword>
<dbReference type="Pfam" id="PF04082">
    <property type="entry name" value="Fungal_trans"/>
    <property type="match status" value="1"/>
</dbReference>
<evidence type="ECO:0000256" key="7">
    <source>
        <dbReference type="SAM" id="MobiDB-lite"/>
    </source>
</evidence>
<dbReference type="GO" id="GO:0000981">
    <property type="term" value="F:DNA-binding transcription factor activity, RNA polymerase II-specific"/>
    <property type="evidence" value="ECO:0007669"/>
    <property type="project" value="InterPro"/>
</dbReference>
<dbReference type="Proteomes" id="UP001302676">
    <property type="component" value="Unassembled WGS sequence"/>
</dbReference>
<dbReference type="InterPro" id="IPR051059">
    <property type="entry name" value="VerF-like"/>
</dbReference>
<protein>
    <submittedName>
        <fullName evidence="9">Zinc finger protein zas1</fullName>
    </submittedName>
</protein>
<keyword evidence="6" id="KW-0539">Nucleus</keyword>
<organism evidence="9 10">
    <name type="scientific">Dichotomopilus funicola</name>
    <dbReference type="NCBI Taxonomy" id="1934379"/>
    <lineage>
        <taxon>Eukaryota</taxon>
        <taxon>Fungi</taxon>
        <taxon>Dikarya</taxon>
        <taxon>Ascomycota</taxon>
        <taxon>Pezizomycotina</taxon>
        <taxon>Sordariomycetes</taxon>
        <taxon>Sordariomycetidae</taxon>
        <taxon>Sordariales</taxon>
        <taxon>Chaetomiaceae</taxon>
        <taxon>Dichotomopilus</taxon>
    </lineage>
</organism>
<dbReference type="InterPro" id="IPR001138">
    <property type="entry name" value="Zn2Cys6_DnaBD"/>
</dbReference>
<feature type="region of interest" description="Disordered" evidence="7">
    <location>
        <begin position="83"/>
        <end position="116"/>
    </location>
</feature>
<dbReference type="PROSITE" id="PS50048">
    <property type="entry name" value="ZN2_CY6_FUNGAL_2"/>
    <property type="match status" value="1"/>
</dbReference>
<dbReference type="SUPFAM" id="SSF57701">
    <property type="entry name" value="Zn2/Cys6 DNA-binding domain"/>
    <property type="match status" value="1"/>
</dbReference>
<evidence type="ECO:0000256" key="6">
    <source>
        <dbReference type="ARBA" id="ARBA00023242"/>
    </source>
</evidence>
<evidence type="ECO:0000256" key="5">
    <source>
        <dbReference type="ARBA" id="ARBA00022833"/>
    </source>
</evidence>
<feature type="domain" description="Zn(2)-C6 fungal-type" evidence="8">
    <location>
        <begin position="45"/>
        <end position="74"/>
    </location>
</feature>